<dbReference type="SUPFAM" id="SSF48452">
    <property type="entry name" value="TPR-like"/>
    <property type="match status" value="2"/>
</dbReference>
<dbReference type="InterPro" id="IPR051685">
    <property type="entry name" value="Ycf3/AcsC/BcsC/TPR_MFPF"/>
</dbReference>
<protein>
    <submittedName>
        <fullName evidence="5">Tetratricopeptide repeat protein</fullName>
    </submittedName>
</protein>
<dbReference type="Gene3D" id="1.25.40.10">
    <property type="entry name" value="Tetratricopeptide repeat domain"/>
    <property type="match status" value="3"/>
</dbReference>
<evidence type="ECO:0000256" key="3">
    <source>
        <dbReference type="PROSITE-ProRule" id="PRU00339"/>
    </source>
</evidence>
<accession>A0A833LX95</accession>
<dbReference type="PANTHER" id="PTHR44943:SF8">
    <property type="entry name" value="TPR REPEAT-CONTAINING PROTEIN MJ0263"/>
    <property type="match status" value="1"/>
</dbReference>
<dbReference type="PROSITE" id="PS50005">
    <property type="entry name" value="TPR"/>
    <property type="match status" value="1"/>
</dbReference>
<dbReference type="EMBL" id="WBUI01000033">
    <property type="protein sequence ID" value="KAB2929313.1"/>
    <property type="molecule type" value="Genomic_DNA"/>
</dbReference>
<dbReference type="AlphaFoldDB" id="A0A833LX95"/>
<proteinExistence type="predicted"/>
<comment type="caution">
    <text evidence="5">The sequence shown here is derived from an EMBL/GenBank/DDBJ whole genome shotgun (WGS) entry which is preliminary data.</text>
</comment>
<evidence type="ECO:0000256" key="2">
    <source>
        <dbReference type="ARBA" id="ARBA00022803"/>
    </source>
</evidence>
<evidence type="ECO:0000313" key="5">
    <source>
        <dbReference type="EMBL" id="KAB2929313.1"/>
    </source>
</evidence>
<keyword evidence="1" id="KW-0677">Repeat</keyword>
<dbReference type="SMART" id="SM00028">
    <property type="entry name" value="TPR"/>
    <property type="match status" value="6"/>
</dbReference>
<dbReference type="InterPro" id="IPR019734">
    <property type="entry name" value="TPR_rpt"/>
</dbReference>
<keyword evidence="2 3" id="KW-0802">TPR repeat</keyword>
<gene>
    <name evidence="5" type="ORF">F9K24_20185</name>
</gene>
<dbReference type="InterPro" id="IPR011990">
    <property type="entry name" value="TPR-like_helical_dom_sf"/>
</dbReference>
<reference evidence="5 6" key="1">
    <citation type="submission" date="2019-10" db="EMBL/GenBank/DDBJ databases">
        <title>Extracellular Electron Transfer in a Candidatus Methanoperedens spp. Enrichment Culture.</title>
        <authorList>
            <person name="Berger S."/>
            <person name="Rangel Shaw D."/>
            <person name="Berben T."/>
            <person name="In 'T Zandt M."/>
            <person name="Frank J."/>
            <person name="Reimann J."/>
            <person name="Jetten M.S.M."/>
            <person name="Welte C.U."/>
        </authorList>
    </citation>
    <scope>NUCLEOTIDE SEQUENCE [LARGE SCALE GENOMIC DNA]</scope>
    <source>
        <strain evidence="5">SB12</strain>
    </source>
</reference>
<evidence type="ECO:0000256" key="4">
    <source>
        <dbReference type="SAM" id="MobiDB-lite"/>
    </source>
</evidence>
<feature type="region of interest" description="Disordered" evidence="4">
    <location>
        <begin position="728"/>
        <end position="756"/>
    </location>
</feature>
<organism evidence="5 6">
    <name type="scientific">Leptonema illini</name>
    <dbReference type="NCBI Taxonomy" id="183"/>
    <lineage>
        <taxon>Bacteria</taxon>
        <taxon>Pseudomonadati</taxon>
        <taxon>Spirochaetota</taxon>
        <taxon>Spirochaetia</taxon>
        <taxon>Leptospirales</taxon>
        <taxon>Leptospiraceae</taxon>
        <taxon>Leptonema</taxon>
    </lineage>
</organism>
<feature type="repeat" description="TPR" evidence="3">
    <location>
        <begin position="118"/>
        <end position="151"/>
    </location>
</feature>
<evidence type="ECO:0000313" key="6">
    <source>
        <dbReference type="Proteomes" id="UP000460298"/>
    </source>
</evidence>
<name>A0A833LX95_9LEPT</name>
<sequence>MFFKVFRHSRIKNALTPLTPIFLLLSAALFIAPFFSASLYANQNWQKASELNQKGDRLIAQNRFDEALQAFAEAERLWSDSGFYATRQGNVYLWHKKDPAAALQHFDRALTQGGDRSVFTLRERGIAFCQIERYDDSEKAFQSALQLAEQNLAAVPAHQAKERTGALDEVLYTLGYASICKRDQKRYTEAVALADRGLALRPNSDNFALNEGKVHSEIWLAHAAFAAGRYEEAAAHYREAEGVIERSKPHRDWLKEFNPRFHRELAEQRLAVERQGIKPQYVHRMHVFFLKKARFDFKDLNGKQVVANDEINDDDREKAALFLQVLKRQLEAMSGGRLTIEYDITALDVTVTEMSVTAWGGQESRAPILDALPDEAADAYCDAARSVDTIWTFWPGRGSATTANGGALTYPCVPFQLNTPLRGYVSFPANWNAPDATVVYLHEFFHNIEAMSGINPTHGFQDQNRGRFPSWKGTGQMDYFRWHFQNTLPGNKPQPQTYANLNYLHRYPNTATEEVVMANRVAVARITLENRRQAKALAEQAHELYWNRKQHKAALEAAEKALAQNPYQRDALLLAGLAAGDLKKNELAAAYLQRLAPLHPELWVLQRLAYIQQWQLKDLPAAIRTFELIAERHPEESDRYPNYGRALMDADRLDEALVVLEQGRNSSKEDVAAQSAFWKGYLLGERMNRPSDALLLVQEGYNRGYRDSFVEFFLKKYSGSAVSERALAPDAPVTSPKTQRPVEAAASPMDCSHSDD</sequence>
<dbReference type="PANTHER" id="PTHR44943">
    <property type="entry name" value="CELLULOSE SYNTHASE OPERON PROTEIN C"/>
    <property type="match status" value="1"/>
</dbReference>
<dbReference type="Proteomes" id="UP000460298">
    <property type="component" value="Unassembled WGS sequence"/>
</dbReference>
<evidence type="ECO:0000256" key="1">
    <source>
        <dbReference type="ARBA" id="ARBA00022737"/>
    </source>
</evidence>
<dbReference type="Pfam" id="PF13432">
    <property type="entry name" value="TPR_16"/>
    <property type="match status" value="1"/>
</dbReference>